<dbReference type="Pfam" id="PF00651">
    <property type="entry name" value="BTB"/>
    <property type="match status" value="1"/>
</dbReference>
<comment type="caution">
    <text evidence="2">The sequence shown here is derived from an EMBL/GenBank/DDBJ whole genome shotgun (WGS) entry which is preliminary data.</text>
</comment>
<protein>
    <submittedName>
        <fullName evidence="2">5070_t:CDS:1</fullName>
    </submittedName>
</protein>
<sequence length="207" mass="23946">LSTDSLESSATNDSHDTLIEIDDKTSNDIKIFDAHSNVLRKRCEYFKVALSEKWATKVDDKYRLRLDVSSDAFKIILNGICSGTIVLYNPDTDLLMELMLVSDILLLHGFFDILRSKLDQKKDKNKEWRDEDIVSILKTSYRIPLLQDLYSYCQEIFVERPSILFDSPAFSSIDEELLLCLLRLDVIYFPEIKILNKLIEWGIANTP</sequence>
<evidence type="ECO:0000313" key="2">
    <source>
        <dbReference type="EMBL" id="CAG8740309.1"/>
    </source>
</evidence>
<dbReference type="Gene3D" id="3.30.710.10">
    <property type="entry name" value="Potassium Channel Kv1.1, Chain A"/>
    <property type="match status" value="1"/>
</dbReference>
<proteinExistence type="predicted"/>
<evidence type="ECO:0000313" key="3">
    <source>
        <dbReference type="Proteomes" id="UP000789375"/>
    </source>
</evidence>
<dbReference type="EMBL" id="CAJVPP010020392">
    <property type="protein sequence ID" value="CAG8740309.1"/>
    <property type="molecule type" value="Genomic_DNA"/>
</dbReference>
<dbReference type="AlphaFoldDB" id="A0A9N9NKS3"/>
<feature type="non-terminal residue" evidence="2">
    <location>
        <position position="207"/>
    </location>
</feature>
<organism evidence="2 3">
    <name type="scientific">Funneliformis mosseae</name>
    <name type="common">Endomycorrhizal fungus</name>
    <name type="synonym">Glomus mosseae</name>
    <dbReference type="NCBI Taxonomy" id="27381"/>
    <lineage>
        <taxon>Eukaryota</taxon>
        <taxon>Fungi</taxon>
        <taxon>Fungi incertae sedis</taxon>
        <taxon>Mucoromycota</taxon>
        <taxon>Glomeromycotina</taxon>
        <taxon>Glomeromycetes</taxon>
        <taxon>Glomerales</taxon>
        <taxon>Glomeraceae</taxon>
        <taxon>Funneliformis</taxon>
    </lineage>
</organism>
<reference evidence="2" key="1">
    <citation type="submission" date="2021-06" db="EMBL/GenBank/DDBJ databases">
        <authorList>
            <person name="Kallberg Y."/>
            <person name="Tangrot J."/>
            <person name="Rosling A."/>
        </authorList>
    </citation>
    <scope>NUCLEOTIDE SEQUENCE</scope>
    <source>
        <strain evidence="2">87-6 pot B 2015</strain>
    </source>
</reference>
<dbReference type="CDD" id="cd18186">
    <property type="entry name" value="BTB_POZ_ZBTB_KLHL-like"/>
    <property type="match status" value="1"/>
</dbReference>
<feature type="domain" description="BTB" evidence="1">
    <location>
        <begin position="15"/>
        <end position="89"/>
    </location>
</feature>
<dbReference type="InterPro" id="IPR011333">
    <property type="entry name" value="SKP1/BTB/POZ_sf"/>
</dbReference>
<gene>
    <name evidence="2" type="ORF">FMOSSE_LOCUS16112</name>
</gene>
<dbReference type="Proteomes" id="UP000789375">
    <property type="component" value="Unassembled WGS sequence"/>
</dbReference>
<accession>A0A9N9NKS3</accession>
<name>A0A9N9NKS3_FUNMO</name>
<evidence type="ECO:0000259" key="1">
    <source>
        <dbReference type="PROSITE" id="PS50097"/>
    </source>
</evidence>
<dbReference type="SUPFAM" id="SSF54695">
    <property type="entry name" value="POZ domain"/>
    <property type="match status" value="1"/>
</dbReference>
<feature type="non-terminal residue" evidence="2">
    <location>
        <position position="1"/>
    </location>
</feature>
<keyword evidence="3" id="KW-1185">Reference proteome</keyword>
<dbReference type="PROSITE" id="PS50097">
    <property type="entry name" value="BTB"/>
    <property type="match status" value="1"/>
</dbReference>
<dbReference type="InterPro" id="IPR000210">
    <property type="entry name" value="BTB/POZ_dom"/>
</dbReference>